<feature type="domain" description="Xaa-Pro dipeptidyl-peptidase C-terminal" evidence="3">
    <location>
        <begin position="359"/>
        <end position="627"/>
    </location>
</feature>
<feature type="chain" id="PRO_5042080706" evidence="2">
    <location>
        <begin position="23"/>
        <end position="632"/>
    </location>
</feature>
<dbReference type="InterPro" id="IPR029058">
    <property type="entry name" value="AB_hydrolase_fold"/>
</dbReference>
<organism evidence="4 5">
    <name type="scientific">Chitinophaga oryzae</name>
    <dbReference type="NCBI Taxonomy" id="2725414"/>
    <lineage>
        <taxon>Bacteria</taxon>
        <taxon>Pseudomonadati</taxon>
        <taxon>Bacteroidota</taxon>
        <taxon>Chitinophagia</taxon>
        <taxon>Chitinophagales</taxon>
        <taxon>Chitinophagaceae</taxon>
        <taxon>Chitinophaga</taxon>
    </lineage>
</organism>
<evidence type="ECO:0000256" key="2">
    <source>
        <dbReference type="SAM" id="SignalP"/>
    </source>
</evidence>
<dbReference type="EMBL" id="CP051205">
    <property type="protein sequence ID" value="QJB32050.1"/>
    <property type="molecule type" value="Genomic_DNA"/>
</dbReference>
<dbReference type="InterPro" id="IPR013736">
    <property type="entry name" value="Xaa-Pro_dipept_C"/>
</dbReference>
<proteinExistence type="predicted"/>
<dbReference type="InterPro" id="IPR050585">
    <property type="entry name" value="Xaa-Pro_dipeptidyl-ppase/CocE"/>
</dbReference>
<name>A0AAE6ZFJ3_9BACT</name>
<dbReference type="InterPro" id="IPR005674">
    <property type="entry name" value="CocE/Ser_esterase"/>
</dbReference>
<dbReference type="Gene3D" id="1.10.3020.10">
    <property type="entry name" value="alpha-amino acid ester hydrolase ( Helical cap domain)"/>
    <property type="match status" value="1"/>
</dbReference>
<dbReference type="SMART" id="SM00939">
    <property type="entry name" value="PepX_C"/>
    <property type="match status" value="1"/>
</dbReference>
<dbReference type="NCBIfam" id="TIGR00976">
    <property type="entry name" value="CocE_NonD"/>
    <property type="match status" value="1"/>
</dbReference>
<accession>A0AAE6ZFJ3</accession>
<dbReference type="Gene3D" id="3.40.50.1820">
    <property type="entry name" value="alpha/beta hydrolase"/>
    <property type="match status" value="1"/>
</dbReference>
<dbReference type="PANTHER" id="PTHR43056">
    <property type="entry name" value="PEPTIDASE S9 PROLYL OLIGOPEPTIDASE"/>
    <property type="match status" value="1"/>
</dbReference>
<protein>
    <submittedName>
        <fullName evidence="4">CocE/NonD family hydrolase</fullName>
    </submittedName>
</protein>
<dbReference type="InterPro" id="IPR008979">
    <property type="entry name" value="Galactose-bd-like_sf"/>
</dbReference>
<dbReference type="AlphaFoldDB" id="A0AAE6ZFJ3"/>
<dbReference type="RefSeq" id="WP_168804302.1">
    <property type="nucleotide sequence ID" value="NZ_CP051205.1"/>
</dbReference>
<dbReference type="GO" id="GO:0008239">
    <property type="term" value="F:dipeptidyl-peptidase activity"/>
    <property type="evidence" value="ECO:0007669"/>
    <property type="project" value="InterPro"/>
</dbReference>
<dbReference type="Proteomes" id="UP000502421">
    <property type="component" value="Chromosome"/>
</dbReference>
<dbReference type="Pfam" id="PF08530">
    <property type="entry name" value="PepX_C"/>
    <property type="match status" value="1"/>
</dbReference>
<evidence type="ECO:0000259" key="3">
    <source>
        <dbReference type="SMART" id="SM00939"/>
    </source>
</evidence>
<feature type="signal peptide" evidence="2">
    <location>
        <begin position="1"/>
        <end position="22"/>
    </location>
</feature>
<dbReference type="Gene3D" id="2.60.120.260">
    <property type="entry name" value="Galactose-binding domain-like"/>
    <property type="match status" value="1"/>
</dbReference>
<dbReference type="PANTHER" id="PTHR43056:SF10">
    <property type="entry name" value="COCE_NOND FAMILY, PUTATIVE (AFU_ORTHOLOGUE AFUA_7G00600)-RELATED"/>
    <property type="match status" value="1"/>
</dbReference>
<reference evidence="5" key="1">
    <citation type="submission" date="2020-04" db="EMBL/GenBank/DDBJ databases">
        <authorList>
            <person name="Kittiwongwattana C."/>
        </authorList>
    </citation>
    <scope>NUCLEOTIDE SEQUENCE [LARGE SCALE GENOMIC DNA]</scope>
    <source>
        <strain evidence="5">1310</strain>
    </source>
</reference>
<evidence type="ECO:0000256" key="1">
    <source>
        <dbReference type="ARBA" id="ARBA00022801"/>
    </source>
</evidence>
<gene>
    <name evidence="4" type="ORF">HF329_12230</name>
</gene>
<evidence type="ECO:0000313" key="5">
    <source>
        <dbReference type="Proteomes" id="UP000502421"/>
    </source>
</evidence>
<dbReference type="SUPFAM" id="SSF49785">
    <property type="entry name" value="Galactose-binding domain-like"/>
    <property type="match status" value="1"/>
</dbReference>
<dbReference type="KEGG" id="coy:HF329_12230"/>
<dbReference type="InterPro" id="IPR000383">
    <property type="entry name" value="Xaa-Pro-like_dom"/>
</dbReference>
<evidence type="ECO:0000313" key="4">
    <source>
        <dbReference type="EMBL" id="QJB32050.1"/>
    </source>
</evidence>
<keyword evidence="1 4" id="KW-0378">Hydrolase</keyword>
<dbReference type="Pfam" id="PF02129">
    <property type="entry name" value="Peptidase_S15"/>
    <property type="match status" value="1"/>
</dbReference>
<dbReference type="SUPFAM" id="SSF53474">
    <property type="entry name" value="alpha/beta-Hydrolases"/>
    <property type="match status" value="1"/>
</dbReference>
<keyword evidence="2" id="KW-0732">Signal</keyword>
<sequence>MKHIYAGILCVLLSLTAAARSANDSVWVQTHYVKKEQYIRMRDGVRLFTTIYQPLDSSEQHPVLMTRTPYSCAPYGKEMSPRLWDSYWNTYAREGYIIVIQDVRGRWMSEGTFIDIRPFNPDKRGADIDEASDTYDTIEWLLQHVPHNNGRVGLFGISYPGFYSTMGALSGHPALKAVSPQAPVTDWFHGDDFHHNGAFFLMDCFGFYTKGFGYPRPHPVSVAPVQQLKLPCADNYQTFLQIGTIPDFTKLTGDSLVFWKELIAHPDYDDWWKARDPRQHVSRVQPAMLVVGGLFDAEDCYGAWNLYKAIEQKKQPSHFNKLVMGPWYHGQWASNDGTRLGHVQFGDNTATWYQEQVEVPFFNYYLKDKGSLAGLPEATIFFTGENRWRQFAAWPSPAVQNKPLYLQSGGTLGWHLPSANTRAWSEYVSDPAHPVPYTADVHYIRTRDYMTDDQRFAARRADVLTFETEPLTAPVTLGGVVTADLSVSVTGTDADFVVKLIDVFPDDFRYPGAPQANMTRDAGGPHPMGGYQMLVRGDIFRGRYRNSFSHPEAFTPGKVEKVRFDLPDVAHTFQKGHRIMVQVQSSWFPLADRNPQQFINIYEAKEKDFKKAGIRVYHGPAHPSAIVLPVLP</sequence>